<feature type="repeat" description="WD" evidence="3">
    <location>
        <begin position="426"/>
        <end position="467"/>
    </location>
</feature>
<dbReference type="Proteomes" id="UP001489004">
    <property type="component" value="Unassembled WGS sequence"/>
</dbReference>
<feature type="repeat" description="WD" evidence="3">
    <location>
        <begin position="1"/>
        <end position="19"/>
    </location>
</feature>
<sequence length="604" mass="67034">MTTDLVLSGSADASIKVWDPHVGVTQGPQCTQTLVGHGGSVTALVHKAAYIISGSTDRSIRLWRAVEGRRLMAYPWFEPQAVLVLAEGWIHSLSFAASSKVGDQGTLYAADSTGAVLKVVPHVLESPPVWRPMSRVDWRVEGQAEPKGGGPPLAFRRVCDRGFLAVRYLADEGLVVTLSYDCCMRVFDVHAGGCRYVVENENGCQFTSLEYDPEHAQVVLADKRGYLWLWDLRRQCMAASKRLATDAIVAVFKSRVAGEFGVCYAQLLEFWRIERDLDYNIVRGGHTGPVVSLYAVPGRQVGQGGLDFRVLSASQDNSIRVWDPERMQCLRLLRETRSEISVMTFYEQGNMPITGHDDGTIRLWTLDTGSTINMREHTNTVSCLAMVAVSKQDELLFSAGFDGWVCVWNVRKRSHTSRPELLYHWEAHPSSEVLCLRHNPLKNVILTAGNDRRIKVWNARTYDYMGEHVGHSEAVACLALDANFLFSGSEDCSIRVWDTVPAAGQGKRQAKLPFSGGTHLKTLTGHKQTVTAIEVLPLSGHLVSCGTDGQLLIWDYTAAVVLRRFQRPDEFRCLALRHDADEVLVGTMQNAIYRFAAGEAVRLG</sequence>
<dbReference type="InterPro" id="IPR001680">
    <property type="entry name" value="WD40_rpt"/>
</dbReference>
<dbReference type="PANTHER" id="PTHR22847:SF637">
    <property type="entry name" value="WD REPEAT DOMAIN 5B"/>
    <property type="match status" value="1"/>
</dbReference>
<dbReference type="PROSITE" id="PS50082">
    <property type="entry name" value="WD_REPEATS_2"/>
    <property type="match status" value="7"/>
</dbReference>
<dbReference type="PRINTS" id="PR00320">
    <property type="entry name" value="GPROTEINBRPT"/>
</dbReference>
<dbReference type="AlphaFoldDB" id="A0AAW1P6I3"/>
<keyword evidence="5" id="KW-1185">Reference proteome</keyword>
<comment type="caution">
    <text evidence="4">The sequence shown here is derived from an EMBL/GenBank/DDBJ whole genome shotgun (WGS) entry which is preliminary data.</text>
</comment>
<dbReference type="SMART" id="SM00320">
    <property type="entry name" value="WD40"/>
    <property type="match status" value="9"/>
</dbReference>
<accession>A0AAW1P6I3</accession>
<feature type="repeat" description="WD" evidence="3">
    <location>
        <begin position="34"/>
        <end position="73"/>
    </location>
</feature>
<evidence type="ECO:0000256" key="2">
    <source>
        <dbReference type="ARBA" id="ARBA00022737"/>
    </source>
</evidence>
<keyword evidence="2" id="KW-0677">Repeat</keyword>
<dbReference type="InterPro" id="IPR020472">
    <property type="entry name" value="WD40_PAC1"/>
</dbReference>
<organism evidence="4 5">
    <name type="scientific">[Myrmecia] bisecta</name>
    <dbReference type="NCBI Taxonomy" id="41462"/>
    <lineage>
        <taxon>Eukaryota</taxon>
        <taxon>Viridiplantae</taxon>
        <taxon>Chlorophyta</taxon>
        <taxon>core chlorophytes</taxon>
        <taxon>Trebouxiophyceae</taxon>
        <taxon>Trebouxiales</taxon>
        <taxon>Trebouxiaceae</taxon>
        <taxon>Myrmecia</taxon>
    </lineage>
</organism>
<keyword evidence="1 3" id="KW-0853">WD repeat</keyword>
<evidence type="ECO:0000256" key="1">
    <source>
        <dbReference type="ARBA" id="ARBA00022574"/>
    </source>
</evidence>
<feature type="repeat" description="WD" evidence="3">
    <location>
        <begin position="468"/>
        <end position="498"/>
    </location>
</feature>
<dbReference type="InterPro" id="IPR019775">
    <property type="entry name" value="WD40_repeat_CS"/>
</dbReference>
<evidence type="ECO:0000256" key="3">
    <source>
        <dbReference type="PROSITE-ProRule" id="PRU00221"/>
    </source>
</evidence>
<evidence type="ECO:0000313" key="5">
    <source>
        <dbReference type="Proteomes" id="UP001489004"/>
    </source>
</evidence>
<dbReference type="PANTHER" id="PTHR22847">
    <property type="entry name" value="WD40 REPEAT PROTEIN"/>
    <property type="match status" value="1"/>
</dbReference>
<evidence type="ECO:0000313" key="4">
    <source>
        <dbReference type="EMBL" id="KAK9807011.1"/>
    </source>
</evidence>
<feature type="repeat" description="WD" evidence="3">
    <location>
        <begin position="333"/>
        <end position="374"/>
    </location>
</feature>
<proteinExistence type="predicted"/>
<dbReference type="EMBL" id="JALJOR010000013">
    <property type="protein sequence ID" value="KAK9807011.1"/>
    <property type="molecule type" value="Genomic_DNA"/>
</dbReference>
<dbReference type="Pfam" id="PF00400">
    <property type="entry name" value="WD40"/>
    <property type="match status" value="6"/>
</dbReference>
<gene>
    <name evidence="4" type="ORF">WJX72_010761</name>
</gene>
<dbReference type="InterPro" id="IPR036322">
    <property type="entry name" value="WD40_repeat_dom_sf"/>
</dbReference>
<dbReference type="PROSITE" id="PS00678">
    <property type="entry name" value="WD_REPEATS_1"/>
    <property type="match status" value="2"/>
</dbReference>
<dbReference type="Gene3D" id="2.130.10.10">
    <property type="entry name" value="YVTN repeat-like/Quinoprotein amine dehydrogenase"/>
    <property type="match status" value="4"/>
</dbReference>
<dbReference type="PROSITE" id="PS50294">
    <property type="entry name" value="WD_REPEATS_REGION"/>
    <property type="match status" value="4"/>
</dbReference>
<dbReference type="GO" id="GO:1990234">
    <property type="term" value="C:transferase complex"/>
    <property type="evidence" value="ECO:0007669"/>
    <property type="project" value="UniProtKB-ARBA"/>
</dbReference>
<feature type="repeat" description="WD" evidence="3">
    <location>
        <begin position="310"/>
        <end position="332"/>
    </location>
</feature>
<name>A0AAW1P6I3_9CHLO</name>
<dbReference type="InterPro" id="IPR015943">
    <property type="entry name" value="WD40/YVTN_repeat-like_dom_sf"/>
</dbReference>
<reference evidence="4 5" key="1">
    <citation type="journal article" date="2024" name="Nat. Commun.">
        <title>Phylogenomics reveals the evolutionary origins of lichenization in chlorophyte algae.</title>
        <authorList>
            <person name="Puginier C."/>
            <person name="Libourel C."/>
            <person name="Otte J."/>
            <person name="Skaloud P."/>
            <person name="Haon M."/>
            <person name="Grisel S."/>
            <person name="Petersen M."/>
            <person name="Berrin J.G."/>
            <person name="Delaux P.M."/>
            <person name="Dal Grande F."/>
            <person name="Keller J."/>
        </authorList>
    </citation>
    <scope>NUCLEOTIDE SEQUENCE [LARGE SCALE GENOMIC DNA]</scope>
    <source>
        <strain evidence="4 5">SAG 2043</strain>
    </source>
</reference>
<dbReference type="CDD" id="cd00200">
    <property type="entry name" value="WD40"/>
    <property type="match status" value="1"/>
</dbReference>
<protein>
    <submittedName>
        <fullName evidence="4">Uncharacterized protein</fullName>
    </submittedName>
</protein>
<feature type="repeat" description="WD" evidence="3">
    <location>
        <begin position="523"/>
        <end position="564"/>
    </location>
</feature>
<dbReference type="SUPFAM" id="SSF50978">
    <property type="entry name" value="WD40 repeat-like"/>
    <property type="match status" value="2"/>
</dbReference>